<dbReference type="Pfam" id="PF04561">
    <property type="entry name" value="RNA_pol_Rpb2_2"/>
    <property type="match status" value="2"/>
</dbReference>
<dbReference type="CDD" id="cd00653">
    <property type="entry name" value="RNA_pol_B_RPB2"/>
    <property type="match status" value="1"/>
</dbReference>
<dbReference type="InterPro" id="IPR007647">
    <property type="entry name" value="RNA_pol_Rpb2_5"/>
</dbReference>
<evidence type="ECO:0000256" key="15">
    <source>
        <dbReference type="RuleBase" id="RU000434"/>
    </source>
</evidence>
<name>A0A075HY37_9ARCH</name>
<dbReference type="AlphaFoldDB" id="A0A075HY37"/>
<feature type="domain" description="RNA polymerase beta subunit protrusion" evidence="20">
    <location>
        <begin position="22"/>
        <end position="425"/>
    </location>
</feature>
<evidence type="ECO:0000256" key="13">
    <source>
        <dbReference type="ARBA" id="ARBA00025838"/>
    </source>
</evidence>
<dbReference type="InterPro" id="IPR007644">
    <property type="entry name" value="RNA_pol_bsu_protrusion"/>
</dbReference>
<feature type="domain" description="RNA polymerase Rpb2" evidence="21">
    <location>
        <begin position="460"/>
        <end position="522"/>
    </location>
</feature>
<comment type="function">
    <text evidence="12">DNA-dependent RNA polymerase (RNAP) catalyzes the transcription of DNA into RNA using the four ribonucleoside triphosphates as substrates. The Rpo2 subunit (Rpo2N and Rpo2C in this organism) is implicated in DNA promoter recognition and in nucleotide binding.</text>
</comment>
<keyword evidence="5" id="KW-0963">Cytoplasm</keyword>
<dbReference type="NCBIfam" id="NF006335">
    <property type="entry name" value="PRK08565.1"/>
    <property type="match status" value="1"/>
</dbReference>
<evidence type="ECO:0000259" key="18">
    <source>
        <dbReference type="Pfam" id="PF04560"/>
    </source>
</evidence>
<evidence type="ECO:0000256" key="5">
    <source>
        <dbReference type="ARBA" id="ARBA00022490"/>
    </source>
</evidence>
<dbReference type="GO" id="GO:0000428">
    <property type="term" value="C:DNA-directed RNA polymerase complex"/>
    <property type="evidence" value="ECO:0007669"/>
    <property type="project" value="UniProtKB-KW"/>
</dbReference>
<dbReference type="FunFam" id="3.90.1800.10:FF:000002">
    <property type="entry name" value="DNA-directed RNA polymerase subunit beta"/>
    <property type="match status" value="1"/>
</dbReference>
<evidence type="ECO:0000259" key="22">
    <source>
        <dbReference type="Pfam" id="PF04566"/>
    </source>
</evidence>
<dbReference type="InterPro" id="IPR007646">
    <property type="entry name" value="RNA_pol_Rpb2_4"/>
</dbReference>
<keyword evidence="9" id="KW-0862">Zinc</keyword>
<evidence type="ECO:0000259" key="21">
    <source>
        <dbReference type="Pfam" id="PF04565"/>
    </source>
</evidence>
<dbReference type="Pfam" id="PF04560">
    <property type="entry name" value="RNA_pol_Rpb2_7"/>
    <property type="match status" value="1"/>
</dbReference>
<dbReference type="InterPro" id="IPR019969">
    <property type="entry name" value="RNAP_Rpo2"/>
</dbReference>
<sequence>MKNSSTNENWAIIENMIQKEGIASHHLNSYNEFLDHGIQEIIDEVGGIDVETTGTPYRVSFGKIYVGEPRSVELDGSTSRILPLETRLRDLAYSAPIHLEMTVEENGIARETQKHHIGDIPIMVRSAKCETSKMAEKQMIDKGEDPLDPGGYFIVNGSERIVVGLEDLSPNKIIVEKDKVGGNKVFRSKIYSSIVGYRAKLELTLKPDGAIMVKLPSSPVDLPVVTLIRALGIENDREIASLISNQSEMHNLLEITFEKAVLDRDNACNICKVCRLKILTKPKDQPQEEFDKENPEYENCGHNEVCGKIGDCSHKALIYIGNRVAHGMLDEFRIRKAESILDWGLLPHLGKNLENRYDKAIFIGEAVCKLLELRMSWINQDDKDHYGNKIVKFAGPMIADLFRTAFRNLIRDMKYQLERTSHRKGSNIVGASIRPGIITDKLANAVATGNWGRGKVGVTQLLDRTNYLSLVSHLRRIQSPLSRTQPNFEARDLHSTHYGRICPSETPEGANCGLVKNIALSSVISVSSSFDDILEKLSQIGIVASRDISMEDRSRFCKIFVDGRLVGYTKDDTKLVTSFRNMRRQGQIHSHASINLQKYPNKNASTRIHISLSSGRVLRPLIVVSNGNPLVNHDVVSRTQNGELSWQDLIQMGVVDLLDANEEENALVAIDGTTEFSNEHTHVELFSSSILGAAASLIPYAEHNQSPRNTYQSAMSKQSLGFPTPNYSYNTTVREHLLVYPQNQLVKTRATSLLNIDKRPTGQNCVVAVMSYEGYNIEDAIVMNKSSVQRGLARSFFYRLYDAEAKQYLGGMKDNFEIPQADENTRGFRGEKYYRQLESDGIIMHESVVTGGDVIVGRTSPPRFMEEYKSFDMQGPYRRDTSIAVRPSEFGVVDSVFMTQNEDGEKLYKIRVRDMRIPEIGDKFASRHGQKGIVGLLVNQEDMPYSESGIVPDIIINPHAFPSRMTVGQFIESIGGKAASFRGTPIDGSTFAGENAEELGSELEKYGFKSSGSEIMYDGKTGKKLKVEIFIGVVYYQKLHHMVADKMHARARGQVQMLTKQPTEGRARGGGLRFGEMERDCLIAYGASMVLKDRLLDESDKTNVNVCDHCGLLAYYDSQQRKYTCKIDGEDAQISSVTIAYAFKLLLQEMMSLNIAPRLLLVDKV</sequence>
<comment type="subunit">
    <text evidence="13">Part of the RNA polymerase complex.</text>
</comment>
<dbReference type="EMBL" id="KF901168">
    <property type="protein sequence ID" value="AIF20564.1"/>
    <property type="molecule type" value="Genomic_DNA"/>
</dbReference>
<protein>
    <recommendedName>
        <fullName evidence="16">DNA-directed RNA polymerase subunit beta</fullName>
        <ecNumber evidence="16">2.7.7.6</ecNumber>
    </recommendedName>
</protein>
<comment type="similarity">
    <text evidence="3 15">Belongs to the RNA polymerase beta chain family.</text>
</comment>
<dbReference type="Pfam" id="PF04567">
    <property type="entry name" value="RNA_pol_Rpb2_5"/>
    <property type="match status" value="1"/>
</dbReference>
<dbReference type="Gene3D" id="3.90.1110.10">
    <property type="entry name" value="RNA polymerase Rpb2, domain 2"/>
    <property type="match status" value="1"/>
</dbReference>
<dbReference type="PANTHER" id="PTHR20856">
    <property type="entry name" value="DNA-DIRECTED RNA POLYMERASE I SUBUNIT 2"/>
    <property type="match status" value="1"/>
</dbReference>
<evidence type="ECO:0000256" key="1">
    <source>
        <dbReference type="ARBA" id="ARBA00001947"/>
    </source>
</evidence>
<dbReference type="Gene3D" id="2.40.270.10">
    <property type="entry name" value="DNA-directed RNA polymerase, subunit 2, domain 6"/>
    <property type="match status" value="1"/>
</dbReference>
<evidence type="ECO:0000256" key="11">
    <source>
        <dbReference type="ARBA" id="ARBA00023163"/>
    </source>
</evidence>
<evidence type="ECO:0000256" key="12">
    <source>
        <dbReference type="ARBA" id="ARBA00025096"/>
    </source>
</evidence>
<feature type="domain" description="RNA polymerase Rpb2" evidence="18">
    <location>
        <begin position="1070"/>
        <end position="1160"/>
    </location>
</feature>
<dbReference type="Pfam" id="PF04566">
    <property type="entry name" value="RNA_pol_Rpb2_4"/>
    <property type="match status" value="1"/>
</dbReference>
<keyword evidence="7 16" id="KW-0548">Nucleotidyltransferase</keyword>
<dbReference type="GO" id="GO:0003899">
    <property type="term" value="F:DNA-directed RNA polymerase activity"/>
    <property type="evidence" value="ECO:0007669"/>
    <property type="project" value="UniProtKB-EC"/>
</dbReference>
<feature type="domain" description="RNA polymerase Rpb2" evidence="19">
    <location>
        <begin position="170"/>
        <end position="256"/>
    </location>
</feature>
<keyword evidence="8" id="KW-0479">Metal-binding</keyword>
<dbReference type="NCBIfam" id="TIGR03670">
    <property type="entry name" value="rpoB_arch"/>
    <property type="match status" value="1"/>
</dbReference>
<feature type="domain" description="DNA-directed RNA polymerase subunit 2 hybrid-binding" evidence="17">
    <location>
        <begin position="695"/>
        <end position="1068"/>
    </location>
</feature>
<reference evidence="24" key="1">
    <citation type="journal article" date="2014" name="Genome Biol. Evol.">
        <title>Pangenome evidence for extensive interdomain horizontal transfer affecting lineage core and shell genes in uncultured planktonic thaumarchaeota and euryarchaeota.</title>
        <authorList>
            <person name="Deschamps P."/>
            <person name="Zivanovic Y."/>
            <person name="Moreira D."/>
            <person name="Rodriguez-Valera F."/>
            <person name="Lopez-Garcia P."/>
        </authorList>
    </citation>
    <scope>NUCLEOTIDE SEQUENCE</scope>
</reference>
<feature type="domain" description="RNA polymerase Rpb2" evidence="23">
    <location>
        <begin position="646"/>
        <end position="671"/>
    </location>
</feature>
<feature type="domain" description="RNA polymerase Rpb2" evidence="19">
    <location>
        <begin position="314"/>
        <end position="391"/>
    </location>
</feature>
<keyword evidence="4 16" id="KW-0240">DNA-directed RNA polymerase</keyword>
<evidence type="ECO:0000259" key="17">
    <source>
        <dbReference type="Pfam" id="PF00562"/>
    </source>
</evidence>
<dbReference type="Pfam" id="PF00562">
    <property type="entry name" value="RNA_pol_Rpb2_6"/>
    <property type="match status" value="1"/>
</dbReference>
<keyword evidence="10" id="KW-0238">DNA-binding</keyword>
<organism evidence="24">
    <name type="scientific">uncultured marine thaumarchaeote KM3_90_G11</name>
    <dbReference type="NCBI Taxonomy" id="1456344"/>
    <lineage>
        <taxon>Archaea</taxon>
        <taxon>Nitrososphaerota</taxon>
        <taxon>environmental samples</taxon>
    </lineage>
</organism>
<keyword evidence="11 16" id="KW-0804">Transcription</keyword>
<evidence type="ECO:0000256" key="14">
    <source>
        <dbReference type="ARBA" id="ARBA00048552"/>
    </source>
</evidence>
<feature type="domain" description="RNA polymerase Rpb2" evidence="22">
    <location>
        <begin position="559"/>
        <end position="624"/>
    </location>
</feature>
<evidence type="ECO:0000256" key="16">
    <source>
        <dbReference type="RuleBase" id="RU363031"/>
    </source>
</evidence>
<dbReference type="EC" id="2.7.7.6" evidence="16"/>
<dbReference type="InterPro" id="IPR014724">
    <property type="entry name" value="RNA_pol_RPB2_OB-fold"/>
</dbReference>
<evidence type="ECO:0000256" key="6">
    <source>
        <dbReference type="ARBA" id="ARBA00022679"/>
    </source>
</evidence>
<dbReference type="GO" id="GO:0008270">
    <property type="term" value="F:zinc ion binding"/>
    <property type="evidence" value="ECO:0007669"/>
    <property type="project" value="InterPro"/>
</dbReference>
<evidence type="ECO:0000259" key="19">
    <source>
        <dbReference type="Pfam" id="PF04561"/>
    </source>
</evidence>
<dbReference type="SUPFAM" id="SSF64484">
    <property type="entry name" value="beta and beta-prime subunits of DNA dependent RNA-polymerase"/>
    <property type="match status" value="1"/>
</dbReference>
<evidence type="ECO:0000259" key="20">
    <source>
        <dbReference type="Pfam" id="PF04563"/>
    </source>
</evidence>
<evidence type="ECO:0000256" key="8">
    <source>
        <dbReference type="ARBA" id="ARBA00022723"/>
    </source>
</evidence>
<evidence type="ECO:0000256" key="10">
    <source>
        <dbReference type="ARBA" id="ARBA00023125"/>
    </source>
</evidence>
<evidence type="ECO:0000256" key="7">
    <source>
        <dbReference type="ARBA" id="ARBA00022695"/>
    </source>
</evidence>
<dbReference type="GO" id="GO:0005737">
    <property type="term" value="C:cytoplasm"/>
    <property type="evidence" value="ECO:0007669"/>
    <property type="project" value="UniProtKB-SubCell"/>
</dbReference>
<comment type="cofactor">
    <cofactor evidence="1">
        <name>Zn(2+)</name>
        <dbReference type="ChEBI" id="CHEBI:29105"/>
    </cofactor>
</comment>
<dbReference type="GO" id="GO:0003677">
    <property type="term" value="F:DNA binding"/>
    <property type="evidence" value="ECO:0007669"/>
    <property type="project" value="UniProtKB-KW"/>
</dbReference>
<dbReference type="Gene3D" id="2.40.50.150">
    <property type="match status" value="1"/>
</dbReference>
<comment type="catalytic activity">
    <reaction evidence="14 16">
        <text>RNA(n) + a ribonucleoside 5'-triphosphate = RNA(n+1) + diphosphate</text>
        <dbReference type="Rhea" id="RHEA:21248"/>
        <dbReference type="Rhea" id="RHEA-COMP:14527"/>
        <dbReference type="Rhea" id="RHEA-COMP:17342"/>
        <dbReference type="ChEBI" id="CHEBI:33019"/>
        <dbReference type="ChEBI" id="CHEBI:61557"/>
        <dbReference type="ChEBI" id="CHEBI:140395"/>
        <dbReference type="EC" id="2.7.7.6"/>
    </reaction>
</comment>
<accession>A0A075HY37</accession>
<keyword evidence="6 16" id="KW-0808">Transferase</keyword>
<dbReference type="Gene3D" id="3.90.1800.10">
    <property type="entry name" value="RNA polymerase alpha subunit dimerisation domain"/>
    <property type="match status" value="1"/>
</dbReference>
<dbReference type="Pfam" id="PF04565">
    <property type="entry name" value="RNA_pol_Rpb2_3"/>
    <property type="match status" value="1"/>
</dbReference>
<dbReference type="GO" id="GO:0032549">
    <property type="term" value="F:ribonucleoside binding"/>
    <property type="evidence" value="ECO:0007669"/>
    <property type="project" value="InterPro"/>
</dbReference>
<evidence type="ECO:0000256" key="3">
    <source>
        <dbReference type="ARBA" id="ARBA00006835"/>
    </source>
</evidence>
<evidence type="ECO:0000256" key="4">
    <source>
        <dbReference type="ARBA" id="ARBA00022478"/>
    </source>
</evidence>
<evidence type="ECO:0000256" key="9">
    <source>
        <dbReference type="ARBA" id="ARBA00022833"/>
    </source>
</evidence>
<comment type="subcellular location">
    <subcellularLocation>
        <location evidence="2">Cytoplasm</location>
    </subcellularLocation>
</comment>
<evidence type="ECO:0000313" key="24">
    <source>
        <dbReference type="EMBL" id="AIF20564.1"/>
    </source>
</evidence>
<dbReference type="FunFam" id="2.40.270.10:FF:000011">
    <property type="entry name" value="DNA-directed RNA polymerase subunit beta"/>
    <property type="match status" value="1"/>
</dbReference>
<dbReference type="InterPro" id="IPR037034">
    <property type="entry name" value="RNA_pol_Rpb2_2_sf"/>
</dbReference>
<dbReference type="InterPro" id="IPR007120">
    <property type="entry name" value="DNA-dir_RNAP_su2_dom"/>
</dbReference>
<dbReference type="NCBIfam" id="NF007175">
    <property type="entry name" value="PRK09606.1"/>
    <property type="match status" value="1"/>
</dbReference>
<dbReference type="Pfam" id="PF04563">
    <property type="entry name" value="RNA_pol_Rpb2_1"/>
    <property type="match status" value="1"/>
</dbReference>
<dbReference type="Gene3D" id="3.90.1100.10">
    <property type="match status" value="2"/>
</dbReference>
<dbReference type="InterPro" id="IPR007121">
    <property type="entry name" value="RNA_pol_bsu_CS"/>
</dbReference>
<dbReference type="InterPro" id="IPR007641">
    <property type="entry name" value="RNA_pol_Rpb2_7"/>
</dbReference>
<evidence type="ECO:0000259" key="23">
    <source>
        <dbReference type="Pfam" id="PF04567"/>
    </source>
</evidence>
<comment type="function">
    <text evidence="16">DNA-dependent RNA polymerase catalyzes the transcription of DNA into RNA using the four ribonucleoside triphosphates as substrates.</text>
</comment>
<dbReference type="GO" id="GO:0006351">
    <property type="term" value="P:DNA-templated transcription"/>
    <property type="evidence" value="ECO:0007669"/>
    <property type="project" value="InterPro"/>
</dbReference>
<dbReference type="PROSITE" id="PS01166">
    <property type="entry name" value="RNA_POL_BETA"/>
    <property type="match status" value="1"/>
</dbReference>
<gene>
    <name evidence="24" type="primary">rpoB</name>
</gene>
<dbReference type="InterPro" id="IPR007642">
    <property type="entry name" value="RNA_pol_Rpb2_2"/>
</dbReference>
<dbReference type="InterPro" id="IPR015712">
    <property type="entry name" value="DNA-dir_RNA_pol_su2"/>
</dbReference>
<dbReference type="InterPro" id="IPR037033">
    <property type="entry name" value="DNA-dir_RNAP_su2_hyb_sf"/>
</dbReference>
<proteinExistence type="inferred from homology"/>
<evidence type="ECO:0000256" key="2">
    <source>
        <dbReference type="ARBA" id="ARBA00004496"/>
    </source>
</evidence>
<dbReference type="InterPro" id="IPR007645">
    <property type="entry name" value="RNA_pol_Rpb2_3"/>
</dbReference>